<sequence>MRILLAGAALAMAVSAPLVVAADEAAKVLECMQANVPTSLRVQEVEFSTSDRSGTASTLKGRLYAERELAPDGSRLVRAMLLLSAPPNLSGAAYLIREKDGDLRDGMYVYLPSVKRVRRVTGSIADGGLMGTSFSYADFKQLQNTFGGARTTYEGGGEIDKRPTHVLAFRPADTTKGGYTLVRTWVDTQTCVPLKAEFHEGKDVRKRLVSPIATLKQVDAYWYASVIEMHDLKQDLHTTLRVFAVKPGGDISGGFFDPKTFYQR</sequence>
<proteinExistence type="predicted"/>
<dbReference type="AlphaFoldDB" id="A0A4S3K050"/>
<evidence type="ECO:0000259" key="2">
    <source>
        <dbReference type="Pfam" id="PF17131"/>
    </source>
</evidence>
<organism evidence="3 4">
    <name type="scientific">Panacagrimonas perspica</name>
    <dbReference type="NCBI Taxonomy" id="381431"/>
    <lineage>
        <taxon>Bacteria</taxon>
        <taxon>Pseudomonadati</taxon>
        <taxon>Pseudomonadota</taxon>
        <taxon>Gammaproteobacteria</taxon>
        <taxon>Nevskiales</taxon>
        <taxon>Nevskiaceae</taxon>
        <taxon>Panacagrimonas</taxon>
    </lineage>
</organism>
<evidence type="ECO:0000313" key="3">
    <source>
        <dbReference type="EMBL" id="TDU32127.1"/>
    </source>
</evidence>
<dbReference type="Proteomes" id="UP000295341">
    <property type="component" value="Unassembled WGS sequence"/>
</dbReference>
<keyword evidence="1" id="KW-0732">Signal</keyword>
<dbReference type="RefSeq" id="WP_133880653.1">
    <property type="nucleotide sequence ID" value="NZ_MWIN01000030.1"/>
</dbReference>
<feature type="domain" description="Uncharacterized protein TP-0789" evidence="2">
    <location>
        <begin position="79"/>
        <end position="259"/>
    </location>
</feature>
<dbReference type="InterPro" id="IPR033399">
    <property type="entry name" value="TP_0789-like"/>
</dbReference>
<keyword evidence="3" id="KW-0449">Lipoprotein</keyword>
<feature type="chain" id="PRO_5030100134" evidence="1">
    <location>
        <begin position="22"/>
        <end position="264"/>
    </location>
</feature>
<name>A0A4S3K050_9GAMM</name>
<dbReference type="OrthoDB" id="9803781at2"/>
<accession>A0A4S3K050</accession>
<gene>
    <name evidence="3" type="ORF">DFR24_1515</name>
</gene>
<evidence type="ECO:0000313" key="4">
    <source>
        <dbReference type="Proteomes" id="UP000295341"/>
    </source>
</evidence>
<comment type="caution">
    <text evidence="3">The sequence shown here is derived from an EMBL/GenBank/DDBJ whole genome shotgun (WGS) entry which is preliminary data.</text>
</comment>
<dbReference type="Gene3D" id="2.50.20.10">
    <property type="entry name" value="Lipoprotein localisation LolA/LolB/LppX"/>
    <property type="match status" value="1"/>
</dbReference>
<feature type="signal peptide" evidence="1">
    <location>
        <begin position="1"/>
        <end position="21"/>
    </location>
</feature>
<keyword evidence="4" id="KW-1185">Reference proteome</keyword>
<dbReference type="Pfam" id="PF17131">
    <property type="entry name" value="LolA_like"/>
    <property type="match status" value="1"/>
</dbReference>
<evidence type="ECO:0000256" key="1">
    <source>
        <dbReference type="SAM" id="SignalP"/>
    </source>
</evidence>
<protein>
    <submittedName>
        <fullName evidence="3">Outer membrane lipoprotein-sorting protein</fullName>
    </submittedName>
</protein>
<dbReference type="EMBL" id="SOBT01000008">
    <property type="protein sequence ID" value="TDU32127.1"/>
    <property type="molecule type" value="Genomic_DNA"/>
</dbReference>
<reference evidence="3 4" key="1">
    <citation type="submission" date="2019-03" db="EMBL/GenBank/DDBJ databases">
        <title>Genomic Encyclopedia of Type Strains, Phase IV (KMG-IV): sequencing the most valuable type-strain genomes for metagenomic binning, comparative biology and taxonomic classification.</title>
        <authorList>
            <person name="Goeker M."/>
        </authorList>
    </citation>
    <scope>NUCLEOTIDE SEQUENCE [LARGE SCALE GENOMIC DNA]</scope>
    <source>
        <strain evidence="3 4">DSM 26377</strain>
    </source>
</reference>
<dbReference type="CDD" id="cd16329">
    <property type="entry name" value="LolA_like"/>
    <property type="match status" value="1"/>
</dbReference>